<protein>
    <submittedName>
        <fullName evidence="1">Baseplate wedge subunit</fullName>
    </submittedName>
</protein>
<proteinExistence type="predicted"/>
<reference evidence="1" key="1">
    <citation type="journal article" date="2021" name="Proc. Natl. Acad. Sci. U.S.A.">
        <title>A Catalog of Tens of Thousands of Viruses from Human Metagenomes Reveals Hidden Associations with Chronic Diseases.</title>
        <authorList>
            <person name="Tisza M.J."/>
            <person name="Buck C.B."/>
        </authorList>
    </citation>
    <scope>NUCLEOTIDE SEQUENCE</scope>
    <source>
        <strain evidence="1">CtCo31</strain>
    </source>
</reference>
<organism evidence="1">
    <name type="scientific">Myoviridae sp. ctCo31</name>
    <dbReference type="NCBI Taxonomy" id="2825053"/>
    <lineage>
        <taxon>Viruses</taxon>
        <taxon>Duplodnaviria</taxon>
        <taxon>Heunggongvirae</taxon>
        <taxon>Uroviricota</taxon>
        <taxon>Caudoviricetes</taxon>
    </lineage>
</organism>
<dbReference type="EMBL" id="BK016109">
    <property type="protein sequence ID" value="DAF95441.1"/>
    <property type="molecule type" value="Genomic_DNA"/>
</dbReference>
<name>A0A8S5ULQ6_9CAUD</name>
<sequence>MPEDIERIRTSAPIFQEAQKRCVTSSDYV</sequence>
<accession>A0A8S5ULQ6</accession>
<evidence type="ECO:0000313" key="1">
    <source>
        <dbReference type="EMBL" id="DAF95441.1"/>
    </source>
</evidence>